<dbReference type="AlphaFoldDB" id="A0A0D2LSI2"/>
<evidence type="ECO:0000313" key="1">
    <source>
        <dbReference type="EMBL" id="KJA13773.1"/>
    </source>
</evidence>
<keyword evidence="2" id="KW-1185">Reference proteome</keyword>
<organism evidence="1 2">
    <name type="scientific">Hypholoma sublateritium (strain FD-334 SS-4)</name>
    <dbReference type="NCBI Taxonomy" id="945553"/>
    <lineage>
        <taxon>Eukaryota</taxon>
        <taxon>Fungi</taxon>
        <taxon>Dikarya</taxon>
        <taxon>Basidiomycota</taxon>
        <taxon>Agaricomycotina</taxon>
        <taxon>Agaricomycetes</taxon>
        <taxon>Agaricomycetidae</taxon>
        <taxon>Agaricales</taxon>
        <taxon>Agaricineae</taxon>
        <taxon>Strophariaceae</taxon>
        <taxon>Hypholoma</taxon>
    </lineage>
</organism>
<protein>
    <submittedName>
        <fullName evidence="1">Uncharacterized protein</fullName>
    </submittedName>
</protein>
<gene>
    <name evidence="1" type="ORF">HYPSUDRAFT_209256</name>
</gene>
<evidence type="ECO:0000313" key="2">
    <source>
        <dbReference type="Proteomes" id="UP000054270"/>
    </source>
</evidence>
<reference evidence="2" key="1">
    <citation type="submission" date="2014-04" db="EMBL/GenBank/DDBJ databases">
        <title>Evolutionary Origins and Diversification of the Mycorrhizal Mutualists.</title>
        <authorList>
            <consortium name="DOE Joint Genome Institute"/>
            <consortium name="Mycorrhizal Genomics Consortium"/>
            <person name="Kohler A."/>
            <person name="Kuo A."/>
            <person name="Nagy L.G."/>
            <person name="Floudas D."/>
            <person name="Copeland A."/>
            <person name="Barry K.W."/>
            <person name="Cichocki N."/>
            <person name="Veneault-Fourrey C."/>
            <person name="LaButti K."/>
            <person name="Lindquist E.A."/>
            <person name="Lipzen A."/>
            <person name="Lundell T."/>
            <person name="Morin E."/>
            <person name="Murat C."/>
            <person name="Riley R."/>
            <person name="Ohm R."/>
            <person name="Sun H."/>
            <person name="Tunlid A."/>
            <person name="Henrissat B."/>
            <person name="Grigoriev I.V."/>
            <person name="Hibbett D.S."/>
            <person name="Martin F."/>
        </authorList>
    </citation>
    <scope>NUCLEOTIDE SEQUENCE [LARGE SCALE GENOMIC DNA]</scope>
    <source>
        <strain evidence="2">FD-334 SS-4</strain>
    </source>
</reference>
<dbReference type="OrthoDB" id="2662268at2759"/>
<dbReference type="EMBL" id="KN817714">
    <property type="protein sequence ID" value="KJA13773.1"/>
    <property type="molecule type" value="Genomic_DNA"/>
</dbReference>
<name>A0A0D2LSI2_HYPSF</name>
<proteinExistence type="predicted"/>
<accession>A0A0D2LSI2</accession>
<sequence>MSRTSFGKIVGHTVELFMLRASTTPSTQINYAVGHFGIKPDDVILATIENIWDNNWQATLYISGDRAM</sequence>
<dbReference type="Proteomes" id="UP000054270">
    <property type="component" value="Unassembled WGS sequence"/>
</dbReference>